<evidence type="ECO:0000313" key="7">
    <source>
        <dbReference type="Proteomes" id="UP000024533"/>
    </source>
</evidence>
<evidence type="ECO:0000256" key="2">
    <source>
        <dbReference type="ARBA" id="ARBA00022448"/>
    </source>
</evidence>
<organism evidence="6 7">
    <name type="scientific">Trichophyton interdigitale (strain MR816)</name>
    <dbReference type="NCBI Taxonomy" id="1215338"/>
    <lineage>
        <taxon>Eukaryota</taxon>
        <taxon>Fungi</taxon>
        <taxon>Dikarya</taxon>
        <taxon>Ascomycota</taxon>
        <taxon>Pezizomycotina</taxon>
        <taxon>Eurotiomycetes</taxon>
        <taxon>Eurotiomycetidae</taxon>
        <taxon>Onygenales</taxon>
        <taxon>Arthrodermataceae</taxon>
        <taxon>Trichophyton</taxon>
    </lineage>
</organism>
<feature type="domain" description="Importin N-terminal" evidence="5">
    <location>
        <begin position="23"/>
        <end position="100"/>
    </location>
</feature>
<protein>
    <recommendedName>
        <fullName evidence="5">Importin N-terminal domain-containing protein</fullName>
    </recommendedName>
</protein>
<evidence type="ECO:0000259" key="5">
    <source>
        <dbReference type="PROSITE" id="PS50166"/>
    </source>
</evidence>
<dbReference type="Pfam" id="PF03810">
    <property type="entry name" value="IBN_N"/>
    <property type="match status" value="1"/>
</dbReference>
<dbReference type="InterPro" id="IPR001494">
    <property type="entry name" value="Importin-beta_N"/>
</dbReference>
<dbReference type="GO" id="GO:0006606">
    <property type="term" value="P:protein import into nucleus"/>
    <property type="evidence" value="ECO:0007669"/>
    <property type="project" value="TreeGrafter"/>
</dbReference>
<keyword evidence="3" id="KW-0653">Protein transport</keyword>
<dbReference type="SUPFAM" id="SSF48371">
    <property type="entry name" value="ARM repeat"/>
    <property type="match status" value="1"/>
</dbReference>
<dbReference type="Gene3D" id="1.25.10.10">
    <property type="entry name" value="Leucine-rich Repeat Variant"/>
    <property type="match status" value="1"/>
</dbReference>
<name>A0A059J5U4_TRIIM</name>
<dbReference type="GO" id="GO:0005635">
    <property type="term" value="C:nuclear envelope"/>
    <property type="evidence" value="ECO:0007669"/>
    <property type="project" value="TreeGrafter"/>
</dbReference>
<dbReference type="GO" id="GO:0005829">
    <property type="term" value="C:cytosol"/>
    <property type="evidence" value="ECO:0007669"/>
    <property type="project" value="TreeGrafter"/>
</dbReference>
<proteinExistence type="predicted"/>
<dbReference type="PANTHER" id="PTHR10997">
    <property type="entry name" value="IMPORTIN-7, 8, 11"/>
    <property type="match status" value="1"/>
</dbReference>
<dbReference type="PANTHER" id="PTHR10997:SF9">
    <property type="entry name" value="IMPORTIN-9"/>
    <property type="match status" value="1"/>
</dbReference>
<dbReference type="GO" id="GO:0031267">
    <property type="term" value="F:small GTPase binding"/>
    <property type="evidence" value="ECO:0007669"/>
    <property type="project" value="InterPro"/>
</dbReference>
<reference evidence="6 7" key="1">
    <citation type="submission" date="2014-02" db="EMBL/GenBank/DDBJ databases">
        <title>The Genome Sequence of Trichophyton interdigitale MR816.</title>
        <authorList>
            <consortium name="The Broad Institute Genomics Platform"/>
            <person name="Cuomo C.A."/>
            <person name="White T.C."/>
            <person name="Graser Y."/>
            <person name="Martinez-Rossi N."/>
            <person name="Heitman J."/>
            <person name="Young S.K."/>
            <person name="Zeng Q."/>
            <person name="Gargeya S."/>
            <person name="Abouelleil A."/>
            <person name="Alvarado L."/>
            <person name="Chapman S.B."/>
            <person name="Gainer-Dewar J."/>
            <person name="Goldberg J."/>
            <person name="Griggs A."/>
            <person name="Gujja S."/>
            <person name="Hansen M."/>
            <person name="Howarth C."/>
            <person name="Imamovic A."/>
            <person name="Larimer J."/>
            <person name="Martinez D."/>
            <person name="Murphy C."/>
            <person name="Pearson M.D."/>
            <person name="Persinoti G."/>
            <person name="Poon T."/>
            <person name="Priest M."/>
            <person name="Roberts A.D."/>
            <person name="Saif S."/>
            <person name="Shea T.D."/>
            <person name="Sykes S.N."/>
            <person name="Wortman J."/>
            <person name="Nusbaum C."/>
            <person name="Birren B."/>
        </authorList>
    </citation>
    <scope>NUCLEOTIDE SEQUENCE [LARGE SCALE GENOMIC DNA]</scope>
    <source>
        <strain evidence="6 7">MR816</strain>
    </source>
</reference>
<dbReference type="AlphaFoldDB" id="A0A059J5U4"/>
<dbReference type="InterPro" id="IPR056840">
    <property type="entry name" value="HEAT_IPO9_central"/>
</dbReference>
<dbReference type="EMBL" id="AOKY01000319">
    <property type="protein sequence ID" value="KDB23164.1"/>
    <property type="molecule type" value="Genomic_DNA"/>
</dbReference>
<keyword evidence="2" id="KW-0813">Transport</keyword>
<dbReference type="HOGENOM" id="CLU_008920_1_1_1"/>
<dbReference type="FunFam" id="1.25.10.10:FF:000373">
    <property type="entry name" value="Importin beta-5 subunit, putative"/>
    <property type="match status" value="1"/>
</dbReference>
<evidence type="ECO:0000313" key="6">
    <source>
        <dbReference type="EMBL" id="KDB23164.1"/>
    </source>
</evidence>
<evidence type="ECO:0000256" key="1">
    <source>
        <dbReference type="ARBA" id="ARBA00004123"/>
    </source>
</evidence>
<dbReference type="Pfam" id="PF25018">
    <property type="entry name" value="HEAT_IPO9_c"/>
    <property type="match status" value="1"/>
</dbReference>
<keyword evidence="7" id="KW-1185">Reference proteome</keyword>
<dbReference type="OMA" id="NPDQYTI"/>
<evidence type="ECO:0000256" key="3">
    <source>
        <dbReference type="ARBA" id="ARBA00022927"/>
    </source>
</evidence>
<dbReference type="OrthoDB" id="431626at2759"/>
<dbReference type="InterPro" id="IPR011989">
    <property type="entry name" value="ARM-like"/>
</dbReference>
<sequence length="1043" mass="114793">MDQELIQLLSDTQSAAAETRKAAEVRLQSLYSNESFPLSLASIASHSSVPVPLRQSALVLLRTFINSAWSSQLDDFKGQVLVSDANKAHLRRVLLDLATSPEQDDRKVKNSASLVVSRIASADFPEDWPEILPTLLQIIPNSTDAQLHGALKVLSDLVETGFNEEQFFKVARELVSTVFNVATNTSRKPVLRALAVSTFRACLDTLEMVLEQHKNEVKQFMDEALNGWLPFFIATIKEPLPPMPSEEEEATDAPGPQQWRGVIALKSQVVKTIMKVRSVLPSLLTSQSTTLFHAIWTELTTIQDAYQQLYIQDERQGRLEDADNLPYTLDFLVLEELDLMQALLRAPPVRIELENQLKLAGATSSTSWLPEMMKLVISYAQITTEEEALWDIDVNLYLSEETSVTANYTPRTCGGDLVIRLGEWLKRTVVDGLLAYTNVLFSDPSTGWKYREAALFILNQLLRDLNDVDQTISADLATSFNEFVKFCIQQEEVFLRSRGYLVAGAIAQTAGEGFHQSAVPYLEAAIQAIRNDPSEVVKVSCVRVLQDFLPALPQATAAPFQVPVLSILADFISSHDLRDFSEGDDLKFTLADTLRDTIMVDANIVLTSTALDILFNIASAGAGNFQLAMIVTETFEQIVEHIAGQGADAYISLCEKVLPPLTGALDVGNLTQENSLTNLATDLLRALAQNGLKPLPQGLVATVLPKLNRLLLGSGDSELLPSATLAVIHMLERDPEQFLAWQDPQTGKGAVETVLIIIDRLLGEAVDDNAASEVGELAAELVEKAGSEKLGPYLPQLLRAVAQRLATAEKAQLIQSLILVFARLSLVNTSEVIDFLAQLDINGQSGLQVVLAKWLENSVTFAGYDEIRQNVIALSKLYQLDDPRIAEIQVKGELIIQDTGRIKTRSQSRKNPDRYTVISAPLKIIKVLIEELSSASGARDIRGAAGLSGSQLDELESDDENDDWEDIPSNNNFLDLGLGITKQELMGYAAEDDDGALASRQRDDETQAFLTQFFAETASTPRFQQIFAALTPTEQDRLQSLSS</sequence>
<keyword evidence="4" id="KW-0539">Nucleus</keyword>
<dbReference type="InterPro" id="IPR016024">
    <property type="entry name" value="ARM-type_fold"/>
</dbReference>
<evidence type="ECO:0000256" key="4">
    <source>
        <dbReference type="ARBA" id="ARBA00023242"/>
    </source>
</evidence>
<dbReference type="Proteomes" id="UP000024533">
    <property type="component" value="Unassembled WGS sequence"/>
</dbReference>
<dbReference type="STRING" id="1215338.A0A059J5U4"/>
<accession>A0A059J5U4</accession>
<comment type="caution">
    <text evidence="6">The sequence shown here is derived from an EMBL/GenBank/DDBJ whole genome shotgun (WGS) entry which is preliminary data.</text>
</comment>
<dbReference type="PROSITE" id="PS50166">
    <property type="entry name" value="IMPORTIN_B_NT"/>
    <property type="match status" value="1"/>
</dbReference>
<dbReference type="SMART" id="SM00913">
    <property type="entry name" value="IBN_N"/>
    <property type="match status" value="1"/>
</dbReference>
<comment type="subcellular location">
    <subcellularLocation>
        <location evidence="1">Nucleus</location>
    </subcellularLocation>
</comment>
<gene>
    <name evidence="6" type="ORF">H109_04979</name>
</gene>